<dbReference type="Pfam" id="PF12802">
    <property type="entry name" value="MarR_2"/>
    <property type="match status" value="1"/>
</dbReference>
<proteinExistence type="predicted"/>
<evidence type="ECO:0000313" key="3">
    <source>
        <dbReference type="Proteomes" id="UP000053621"/>
    </source>
</evidence>
<gene>
    <name evidence="2" type="ORF">AUR65_008995</name>
</gene>
<name>A0A2P4NQV1_9EURY</name>
<dbReference type="InterPro" id="IPR036390">
    <property type="entry name" value="WH_DNA-bd_sf"/>
</dbReference>
<dbReference type="Gene3D" id="1.10.10.10">
    <property type="entry name" value="Winged helix-like DNA-binding domain superfamily/Winged helix DNA-binding domain"/>
    <property type="match status" value="1"/>
</dbReference>
<accession>A0A2P4NQV1</accession>
<dbReference type="RefSeq" id="WP_058566509.1">
    <property type="nucleotide sequence ID" value="NZ_LOPW02000010.1"/>
</dbReference>
<dbReference type="SUPFAM" id="SSF46785">
    <property type="entry name" value="Winged helix' DNA-binding domain"/>
    <property type="match status" value="1"/>
</dbReference>
<reference evidence="2" key="1">
    <citation type="submission" date="2017-08" db="EMBL/GenBank/DDBJ databases">
        <title>Haloferax marisrubri sp. nov., isolated from the Discovery deep brine-seawater interface in the Red Sea.</title>
        <authorList>
            <person name="Zhang G."/>
            <person name="Stingl U."/>
        </authorList>
    </citation>
    <scope>NUCLEOTIDE SEQUENCE [LARGE SCALE GENOMIC DNA]</scope>
    <source>
        <strain evidence="2">SB3</strain>
    </source>
</reference>
<sequence>MSASNLTGTDKAILDVLKRGRDGDHPWGIATKGYLVDETGYSRNSVYNRLEVLEARGYVKLVHEPTRLFEFVSDPRED</sequence>
<dbReference type="InterPro" id="IPR000835">
    <property type="entry name" value="HTH_MarR-typ"/>
</dbReference>
<feature type="domain" description="HTH marR-type" evidence="1">
    <location>
        <begin position="5"/>
        <end position="66"/>
    </location>
</feature>
<dbReference type="GO" id="GO:0003700">
    <property type="term" value="F:DNA-binding transcription factor activity"/>
    <property type="evidence" value="ECO:0007669"/>
    <property type="project" value="InterPro"/>
</dbReference>
<dbReference type="EMBL" id="LOPW02000010">
    <property type="protein sequence ID" value="POG55535.1"/>
    <property type="molecule type" value="Genomic_DNA"/>
</dbReference>
<dbReference type="OrthoDB" id="275628at2157"/>
<dbReference type="InterPro" id="IPR036388">
    <property type="entry name" value="WH-like_DNA-bd_sf"/>
</dbReference>
<comment type="caution">
    <text evidence="2">The sequence shown here is derived from an EMBL/GenBank/DDBJ whole genome shotgun (WGS) entry which is preliminary data.</text>
</comment>
<protein>
    <recommendedName>
        <fullName evidence="1">HTH marR-type domain-containing protein</fullName>
    </recommendedName>
</protein>
<keyword evidence="3" id="KW-1185">Reference proteome</keyword>
<organism evidence="2 3">
    <name type="scientific">Haloferax marisrubri</name>
    <dbReference type="NCBI Taxonomy" id="1544719"/>
    <lineage>
        <taxon>Archaea</taxon>
        <taxon>Methanobacteriati</taxon>
        <taxon>Methanobacteriota</taxon>
        <taxon>Stenosarchaea group</taxon>
        <taxon>Halobacteria</taxon>
        <taxon>Halobacteriales</taxon>
        <taxon>Haloferacaceae</taxon>
        <taxon>Haloferax</taxon>
    </lineage>
</organism>
<evidence type="ECO:0000313" key="2">
    <source>
        <dbReference type="EMBL" id="POG55535.1"/>
    </source>
</evidence>
<evidence type="ECO:0000259" key="1">
    <source>
        <dbReference type="Pfam" id="PF12802"/>
    </source>
</evidence>
<dbReference type="AlphaFoldDB" id="A0A2P4NQV1"/>
<dbReference type="Proteomes" id="UP000053621">
    <property type="component" value="Unassembled WGS sequence"/>
</dbReference>